<dbReference type="CDD" id="cd03039">
    <property type="entry name" value="GST_N_Sigma_like"/>
    <property type="match status" value="1"/>
</dbReference>
<dbReference type="WBParaSite" id="SMUV_0000593501-mRNA-1">
    <property type="protein sequence ID" value="SMUV_0000593501-mRNA-1"/>
    <property type="gene ID" value="SMUV_0000593501"/>
</dbReference>
<evidence type="ECO:0000259" key="6">
    <source>
        <dbReference type="PROSITE" id="PS50404"/>
    </source>
</evidence>
<dbReference type="PANTHER" id="PTHR11571:SF224">
    <property type="entry name" value="HEMATOPOIETIC PROSTAGLANDIN D SYNTHASE"/>
    <property type="match status" value="1"/>
</dbReference>
<dbReference type="PANTHER" id="PTHR11571">
    <property type="entry name" value="GLUTATHIONE S-TRANSFERASE"/>
    <property type="match status" value="1"/>
</dbReference>
<comment type="similarity">
    <text evidence="3">Belongs to the GST superfamily. Sigma family.</text>
</comment>
<dbReference type="SFLD" id="SFLDG00363">
    <property type="entry name" value="AMPS_(cytGST):_Alpha-__Mu-__Pi"/>
    <property type="match status" value="1"/>
</dbReference>
<sequence>MPAYKLTYFNVYGLGEGARLLFNYAGVPFEDVRIDHQHWPEIKQRMSMFLWLISDYCIFLEMPFGQVPVLEVDGHIIAQSAAIYRYLGHQFNLAPKCPIEDAMVDAVYDAHKDFAAENKEFFMVAAGFAKGDKDKLMKEVCLPARDKYFGYLKKVLAASDGFHLIGKKLSWADIVIAGNLKSLEGLAPPLFDGFPEIKKFVQQVHELPQLQKYLKERPVLPF</sequence>
<dbReference type="SUPFAM" id="SSF47616">
    <property type="entry name" value="GST C-terminal domain-like"/>
    <property type="match status" value="1"/>
</dbReference>
<evidence type="ECO:0000256" key="3">
    <source>
        <dbReference type="ARBA" id="ARBA00038317"/>
    </source>
</evidence>
<dbReference type="STRING" id="451379.A0A0N5AMW3"/>
<comment type="catalytic activity">
    <reaction evidence="4">
        <text>RX + glutathione = an S-substituted glutathione + a halide anion + H(+)</text>
        <dbReference type="Rhea" id="RHEA:16437"/>
        <dbReference type="ChEBI" id="CHEBI:15378"/>
        <dbReference type="ChEBI" id="CHEBI:16042"/>
        <dbReference type="ChEBI" id="CHEBI:17792"/>
        <dbReference type="ChEBI" id="CHEBI:57925"/>
        <dbReference type="ChEBI" id="CHEBI:90779"/>
        <dbReference type="EC" id="2.5.1.18"/>
    </reaction>
</comment>
<dbReference type="GO" id="GO:0006749">
    <property type="term" value="P:glutathione metabolic process"/>
    <property type="evidence" value="ECO:0007669"/>
    <property type="project" value="TreeGrafter"/>
</dbReference>
<feature type="domain" description="GST N-terminal" evidence="6">
    <location>
        <begin position="2"/>
        <end position="95"/>
    </location>
</feature>
<evidence type="ECO:0000256" key="4">
    <source>
        <dbReference type="ARBA" id="ARBA00047960"/>
    </source>
</evidence>
<feature type="domain" description="GST C-terminal" evidence="7">
    <location>
        <begin position="97"/>
        <end position="222"/>
    </location>
</feature>
<evidence type="ECO:0000256" key="2">
    <source>
        <dbReference type="ARBA" id="ARBA00022679"/>
    </source>
</evidence>
<dbReference type="GO" id="GO:0004364">
    <property type="term" value="F:glutathione transferase activity"/>
    <property type="evidence" value="ECO:0007669"/>
    <property type="project" value="UniProtKB-EC"/>
</dbReference>
<dbReference type="EC" id="2.5.1.18" evidence="1"/>
<evidence type="ECO:0000313" key="9">
    <source>
        <dbReference type="WBParaSite" id="SMUV_0000593501-mRNA-1"/>
    </source>
</evidence>
<dbReference type="PROSITE" id="PS50404">
    <property type="entry name" value="GST_NTER"/>
    <property type="match status" value="1"/>
</dbReference>
<dbReference type="Pfam" id="PF14497">
    <property type="entry name" value="GST_C_3"/>
    <property type="match status" value="1"/>
</dbReference>
<dbReference type="SUPFAM" id="SSF52833">
    <property type="entry name" value="Thioredoxin-like"/>
    <property type="match status" value="1"/>
</dbReference>
<protein>
    <recommendedName>
        <fullName evidence="1">glutathione transferase</fullName>
        <ecNumber evidence="1">2.5.1.18</ecNumber>
    </recommendedName>
    <alternativeName>
        <fullName evidence="5">GST class-sigma</fullName>
    </alternativeName>
</protein>
<dbReference type="Gene3D" id="1.20.1050.10">
    <property type="match status" value="1"/>
</dbReference>
<evidence type="ECO:0000259" key="7">
    <source>
        <dbReference type="PROSITE" id="PS50405"/>
    </source>
</evidence>
<dbReference type="InterPro" id="IPR004046">
    <property type="entry name" value="GST_C"/>
</dbReference>
<dbReference type="SFLD" id="SFLDG01205">
    <property type="entry name" value="AMPS.1"/>
    <property type="match status" value="1"/>
</dbReference>
<dbReference type="AlphaFoldDB" id="A0A0N5AMW3"/>
<accession>A0A0N5AMW3</accession>
<proteinExistence type="inferred from homology"/>
<keyword evidence="2" id="KW-0808">Transferase</keyword>
<evidence type="ECO:0000256" key="1">
    <source>
        <dbReference type="ARBA" id="ARBA00012452"/>
    </source>
</evidence>
<keyword evidence="8" id="KW-1185">Reference proteome</keyword>
<dbReference type="InterPro" id="IPR050213">
    <property type="entry name" value="GST_superfamily"/>
</dbReference>
<reference evidence="9" key="1">
    <citation type="submission" date="2017-02" db="UniProtKB">
        <authorList>
            <consortium name="WormBaseParasite"/>
        </authorList>
    </citation>
    <scope>IDENTIFICATION</scope>
</reference>
<dbReference type="Pfam" id="PF02798">
    <property type="entry name" value="GST_N"/>
    <property type="match status" value="1"/>
</dbReference>
<dbReference type="Proteomes" id="UP000046393">
    <property type="component" value="Unplaced"/>
</dbReference>
<dbReference type="GO" id="GO:0005737">
    <property type="term" value="C:cytoplasm"/>
    <property type="evidence" value="ECO:0007669"/>
    <property type="project" value="UniProtKB-ARBA"/>
</dbReference>
<organism evidence="8 9">
    <name type="scientific">Syphacia muris</name>
    <dbReference type="NCBI Taxonomy" id="451379"/>
    <lineage>
        <taxon>Eukaryota</taxon>
        <taxon>Metazoa</taxon>
        <taxon>Ecdysozoa</taxon>
        <taxon>Nematoda</taxon>
        <taxon>Chromadorea</taxon>
        <taxon>Rhabditida</taxon>
        <taxon>Spirurina</taxon>
        <taxon>Oxyuridomorpha</taxon>
        <taxon>Oxyuroidea</taxon>
        <taxon>Oxyuridae</taxon>
        <taxon>Syphacia</taxon>
    </lineage>
</organism>
<dbReference type="FunFam" id="1.20.1050.10:FF:000031">
    <property type="entry name" value="Glutathione S-Transferase"/>
    <property type="match status" value="1"/>
</dbReference>
<name>A0A0N5AMW3_9BILA</name>
<dbReference type="InterPro" id="IPR036282">
    <property type="entry name" value="Glutathione-S-Trfase_C_sf"/>
</dbReference>
<dbReference type="InterPro" id="IPR040079">
    <property type="entry name" value="Glutathione_S-Trfase"/>
</dbReference>
<dbReference type="PROSITE" id="PS50405">
    <property type="entry name" value="GST_CTER"/>
    <property type="match status" value="1"/>
</dbReference>
<dbReference type="InterPro" id="IPR010987">
    <property type="entry name" value="Glutathione-S-Trfase_C-like"/>
</dbReference>
<dbReference type="CDD" id="cd03192">
    <property type="entry name" value="GST_C_Sigma_like"/>
    <property type="match status" value="1"/>
</dbReference>
<dbReference type="SFLD" id="SFLDS00019">
    <property type="entry name" value="Glutathione_Transferase_(cytos"/>
    <property type="match status" value="1"/>
</dbReference>
<dbReference type="Gene3D" id="3.40.30.10">
    <property type="entry name" value="Glutaredoxin"/>
    <property type="match status" value="1"/>
</dbReference>
<dbReference type="InterPro" id="IPR036249">
    <property type="entry name" value="Thioredoxin-like_sf"/>
</dbReference>
<evidence type="ECO:0000313" key="8">
    <source>
        <dbReference type="Proteomes" id="UP000046393"/>
    </source>
</evidence>
<evidence type="ECO:0000256" key="5">
    <source>
        <dbReference type="ARBA" id="ARBA00078118"/>
    </source>
</evidence>
<dbReference type="InterPro" id="IPR004045">
    <property type="entry name" value="Glutathione_S-Trfase_N"/>
</dbReference>